<dbReference type="InterPro" id="IPR019692">
    <property type="entry name" value="CFP-6_PH"/>
</dbReference>
<evidence type="ECO:0000256" key="1">
    <source>
        <dbReference type="SAM" id="MobiDB-lite"/>
    </source>
</evidence>
<sequence length="163" mass="18021">MPLPALVAVGVVAIGVSPIAFLGGPWFLMFLLPLALAWWVIRTRTVVDVDELRVVSALGSRRLPWSELATLRVVPRGWVRAVRGDDDELALTGVRARDLGRIAQASGGRITMPTPEEVEAAREHQRELEATRLRIARLREAQEQQEAQERSGETPDEGAEKRA</sequence>
<keyword evidence="2" id="KW-0812">Transmembrane</keyword>
<accession>A0A2U1FR34</accession>
<keyword evidence="2" id="KW-0472">Membrane</keyword>
<proteinExistence type="predicted"/>
<gene>
    <name evidence="4" type="ORF">C8D89_101476</name>
</gene>
<keyword evidence="5" id="KW-1185">Reference proteome</keyword>
<dbReference type="Proteomes" id="UP000245639">
    <property type="component" value="Unassembled WGS sequence"/>
</dbReference>
<evidence type="ECO:0000313" key="5">
    <source>
        <dbReference type="Proteomes" id="UP000245639"/>
    </source>
</evidence>
<comment type="caution">
    <text evidence="4">The sequence shown here is derived from an EMBL/GenBank/DDBJ whole genome shotgun (WGS) entry which is preliminary data.</text>
</comment>
<feature type="region of interest" description="Disordered" evidence="1">
    <location>
        <begin position="139"/>
        <end position="163"/>
    </location>
</feature>
<name>A0A2U1FR34_9PSEU</name>
<dbReference type="EMBL" id="QEKW01000001">
    <property type="protein sequence ID" value="PVZ14609.1"/>
    <property type="molecule type" value="Genomic_DNA"/>
</dbReference>
<feature type="transmembrane region" description="Helical" evidence="2">
    <location>
        <begin position="6"/>
        <end position="39"/>
    </location>
</feature>
<dbReference type="Pfam" id="PF10756">
    <property type="entry name" value="bPH_6"/>
    <property type="match status" value="1"/>
</dbReference>
<feature type="domain" description="Low molecular weight protein antigen 6 PH" evidence="3">
    <location>
        <begin position="42"/>
        <end position="110"/>
    </location>
</feature>
<keyword evidence="2" id="KW-1133">Transmembrane helix</keyword>
<reference evidence="4 5" key="1">
    <citation type="submission" date="2018-04" db="EMBL/GenBank/DDBJ databases">
        <title>Genomic Encyclopedia of Type Strains, Phase IV (KMG-IV): sequencing the most valuable type-strain genomes for metagenomic binning, comparative biology and taxonomic classification.</title>
        <authorList>
            <person name="Goeker M."/>
        </authorList>
    </citation>
    <scope>NUCLEOTIDE SEQUENCE [LARGE SCALE GENOMIC DNA]</scope>
    <source>
        <strain evidence="4 5">DSM 45771</strain>
    </source>
</reference>
<evidence type="ECO:0000256" key="2">
    <source>
        <dbReference type="SAM" id="Phobius"/>
    </source>
</evidence>
<evidence type="ECO:0000259" key="3">
    <source>
        <dbReference type="Pfam" id="PF10756"/>
    </source>
</evidence>
<evidence type="ECO:0000313" key="4">
    <source>
        <dbReference type="EMBL" id="PVZ14609.1"/>
    </source>
</evidence>
<protein>
    <submittedName>
        <fullName evidence="4">PH (Pleckstrin Homology) domain-containing protein</fullName>
    </submittedName>
</protein>
<organism evidence="4 5">
    <name type="scientific">Actinomycetospora cinnamomea</name>
    <dbReference type="NCBI Taxonomy" id="663609"/>
    <lineage>
        <taxon>Bacteria</taxon>
        <taxon>Bacillati</taxon>
        <taxon>Actinomycetota</taxon>
        <taxon>Actinomycetes</taxon>
        <taxon>Pseudonocardiales</taxon>
        <taxon>Pseudonocardiaceae</taxon>
        <taxon>Actinomycetospora</taxon>
    </lineage>
</organism>
<dbReference type="AlphaFoldDB" id="A0A2U1FR34"/>